<protein>
    <submittedName>
        <fullName evidence="2">Uncharacterized protein</fullName>
    </submittedName>
</protein>
<feature type="compositionally biased region" description="Polar residues" evidence="1">
    <location>
        <begin position="27"/>
        <end position="42"/>
    </location>
</feature>
<feature type="region of interest" description="Disordered" evidence="1">
    <location>
        <begin position="1"/>
        <end position="118"/>
    </location>
</feature>
<accession>A0AAV7EH20</accession>
<keyword evidence="3" id="KW-1185">Reference proteome</keyword>
<evidence type="ECO:0000256" key="1">
    <source>
        <dbReference type="SAM" id="MobiDB-lite"/>
    </source>
</evidence>
<gene>
    <name evidence="2" type="ORF">H6P81_014191</name>
</gene>
<name>A0AAV7EH20_ARIFI</name>
<comment type="caution">
    <text evidence="2">The sequence shown here is derived from an EMBL/GenBank/DDBJ whole genome shotgun (WGS) entry which is preliminary data.</text>
</comment>
<feature type="compositionally biased region" description="Polar residues" evidence="1">
    <location>
        <begin position="63"/>
        <end position="79"/>
    </location>
</feature>
<reference evidence="2 3" key="1">
    <citation type="submission" date="2021-07" db="EMBL/GenBank/DDBJ databases">
        <title>The Aristolochia fimbriata genome: insights into angiosperm evolution, floral development and chemical biosynthesis.</title>
        <authorList>
            <person name="Jiao Y."/>
        </authorList>
    </citation>
    <scope>NUCLEOTIDE SEQUENCE [LARGE SCALE GENOMIC DNA]</scope>
    <source>
        <strain evidence="2">IBCAS-2021</strain>
        <tissue evidence="2">Leaf</tissue>
    </source>
</reference>
<sequence>MSAQKKTTHVGSGVDEDMAREARWHSPPSNRQDLDPTSSRAGNQLLEDKATTCHWRVNRQNRRGATSSNERGTTATSCAYSRRGGQGLFHGHEEPRVPLAASPRRPPLVPMADGRGSR</sequence>
<organism evidence="2 3">
    <name type="scientific">Aristolochia fimbriata</name>
    <name type="common">White veined hardy Dutchman's pipe vine</name>
    <dbReference type="NCBI Taxonomy" id="158543"/>
    <lineage>
        <taxon>Eukaryota</taxon>
        <taxon>Viridiplantae</taxon>
        <taxon>Streptophyta</taxon>
        <taxon>Embryophyta</taxon>
        <taxon>Tracheophyta</taxon>
        <taxon>Spermatophyta</taxon>
        <taxon>Magnoliopsida</taxon>
        <taxon>Magnoliidae</taxon>
        <taxon>Piperales</taxon>
        <taxon>Aristolochiaceae</taxon>
        <taxon>Aristolochia</taxon>
    </lineage>
</organism>
<dbReference type="AlphaFoldDB" id="A0AAV7EH20"/>
<dbReference type="Proteomes" id="UP000825729">
    <property type="component" value="Unassembled WGS sequence"/>
</dbReference>
<evidence type="ECO:0000313" key="3">
    <source>
        <dbReference type="Proteomes" id="UP000825729"/>
    </source>
</evidence>
<proteinExistence type="predicted"/>
<evidence type="ECO:0000313" key="2">
    <source>
        <dbReference type="EMBL" id="KAG9448063.1"/>
    </source>
</evidence>
<dbReference type="EMBL" id="JAINDJ010000005">
    <property type="protein sequence ID" value="KAG9448063.1"/>
    <property type="molecule type" value="Genomic_DNA"/>
</dbReference>